<organism evidence="1 2">
    <name type="scientific">Uncinula necator</name>
    <name type="common">Grape powdery mildew</name>
    <dbReference type="NCBI Taxonomy" id="52586"/>
    <lineage>
        <taxon>Eukaryota</taxon>
        <taxon>Fungi</taxon>
        <taxon>Dikarya</taxon>
        <taxon>Ascomycota</taxon>
        <taxon>Pezizomycotina</taxon>
        <taxon>Leotiomycetes</taxon>
        <taxon>Erysiphales</taxon>
        <taxon>Erysiphaceae</taxon>
        <taxon>Erysiphe</taxon>
    </lineage>
</organism>
<dbReference type="HOGENOM" id="CLU_018153_0_2_1"/>
<dbReference type="Proteomes" id="UP000030854">
    <property type="component" value="Unassembled WGS sequence"/>
</dbReference>
<comment type="caution">
    <text evidence="1">The sequence shown here is derived from an EMBL/GenBank/DDBJ whole genome shotgun (WGS) entry which is preliminary data.</text>
</comment>
<protein>
    <submittedName>
        <fullName evidence="1">Putative eka-like protein</fullName>
    </submittedName>
</protein>
<gene>
    <name evidence="1" type="ORF">EV44_g4008</name>
</gene>
<evidence type="ECO:0000313" key="2">
    <source>
        <dbReference type="Proteomes" id="UP000030854"/>
    </source>
</evidence>
<sequence length="474" mass="53449">MPIMDGKVTKYHTYFEAFSPKDDWGPMPLVITHTSKGQIRIQILKPVVPYKRPVTERPTQKRKENLDTSNAFLPKELADIIATRQRRRRAWHARLLICTTMISSIDSTLADFKEEDEVEEIVAFKTSNYKDKNSKRIVVATPHIFPTPDLNRRKTLEAALPKTPPTNINTWVTVARNSHKKATVVVGEKIQAILSTKASQRQSPTSKIVTLGSDKRHFVRLPQEYEWRKLSPAGLREVLVRKLMISPPLIGRIKSVHPGFALSPHSVEARETILKAGNGLFLIGAKLEFTTSWAPIIIPTVPSTIRKEQGAVDLSSSMLADEIESVYSVRPVHLKLYGRNHTKAPNRTWMIFFSKAPRPLKSNNLLSFANDAMGIIPRKTALEHHLVEMVNCGGSHRSDSCRCLARPTRLSAPTKELMKTYRQAGEREYQAELRARAAEENTATNEHFNLEITSSQCSEVNTNFQNPNASPVVQ</sequence>
<proteinExistence type="predicted"/>
<dbReference type="STRING" id="52586.A0A0B1P219"/>
<dbReference type="AlphaFoldDB" id="A0A0B1P219"/>
<name>A0A0B1P219_UNCNE</name>
<dbReference type="EMBL" id="JNVN01003387">
    <property type="protein sequence ID" value="KHJ30976.1"/>
    <property type="molecule type" value="Genomic_DNA"/>
</dbReference>
<keyword evidence="2" id="KW-1185">Reference proteome</keyword>
<evidence type="ECO:0000313" key="1">
    <source>
        <dbReference type="EMBL" id="KHJ30976.1"/>
    </source>
</evidence>
<accession>A0A0B1P219</accession>
<reference evidence="1 2" key="1">
    <citation type="journal article" date="2014" name="BMC Genomics">
        <title>Adaptive genomic structural variation in the grape powdery mildew pathogen, Erysiphe necator.</title>
        <authorList>
            <person name="Jones L."/>
            <person name="Riaz S."/>
            <person name="Morales-Cruz A."/>
            <person name="Amrine K.C."/>
            <person name="McGuire B."/>
            <person name="Gubler W.D."/>
            <person name="Walker M.A."/>
            <person name="Cantu D."/>
        </authorList>
    </citation>
    <scope>NUCLEOTIDE SEQUENCE [LARGE SCALE GENOMIC DNA]</scope>
    <source>
        <strain evidence="2">c</strain>
    </source>
</reference>